<dbReference type="EMBL" id="JANBOH010000086">
    <property type="protein sequence ID" value="KAJ1645860.1"/>
    <property type="molecule type" value="Genomic_DNA"/>
</dbReference>
<evidence type="ECO:0000313" key="2">
    <source>
        <dbReference type="Proteomes" id="UP001145021"/>
    </source>
</evidence>
<dbReference type="InterPro" id="IPR050600">
    <property type="entry name" value="SETD3_SETD6_MTase"/>
</dbReference>
<protein>
    <recommendedName>
        <fullName evidence="3">SET domain-containing protein</fullName>
    </recommendedName>
</protein>
<dbReference type="Proteomes" id="UP001145021">
    <property type="component" value="Unassembled WGS sequence"/>
</dbReference>
<dbReference type="GO" id="GO:0016279">
    <property type="term" value="F:protein-lysine N-methyltransferase activity"/>
    <property type="evidence" value="ECO:0007669"/>
    <property type="project" value="UniProtKB-ARBA"/>
</dbReference>
<accession>A0A9W7XLS8</accession>
<dbReference type="Gene3D" id="3.90.1410.10">
    <property type="entry name" value="set domain protein methyltransferase, domain 1"/>
    <property type="match status" value="1"/>
</dbReference>
<organism evidence="1 2">
    <name type="scientific">Coemansia asiatica</name>
    <dbReference type="NCBI Taxonomy" id="1052880"/>
    <lineage>
        <taxon>Eukaryota</taxon>
        <taxon>Fungi</taxon>
        <taxon>Fungi incertae sedis</taxon>
        <taxon>Zoopagomycota</taxon>
        <taxon>Kickxellomycotina</taxon>
        <taxon>Kickxellomycetes</taxon>
        <taxon>Kickxellales</taxon>
        <taxon>Kickxellaceae</taxon>
        <taxon>Coemansia</taxon>
    </lineage>
</organism>
<name>A0A9W7XLS8_9FUNG</name>
<keyword evidence="2" id="KW-1185">Reference proteome</keyword>
<gene>
    <name evidence="1" type="ORF">LPJ64_002615</name>
</gene>
<dbReference type="InterPro" id="IPR046341">
    <property type="entry name" value="SET_dom_sf"/>
</dbReference>
<dbReference type="PANTHER" id="PTHR13271">
    <property type="entry name" value="UNCHARACTERIZED PUTATIVE METHYLTRANSFERASE"/>
    <property type="match status" value="1"/>
</dbReference>
<evidence type="ECO:0000313" key="1">
    <source>
        <dbReference type="EMBL" id="KAJ1645860.1"/>
    </source>
</evidence>
<comment type="caution">
    <text evidence="1">The sequence shown here is derived from an EMBL/GenBank/DDBJ whole genome shotgun (WGS) entry which is preliminary data.</text>
</comment>
<dbReference type="CDD" id="cd10527">
    <property type="entry name" value="SET_LSMT"/>
    <property type="match status" value="1"/>
</dbReference>
<dbReference type="SUPFAM" id="SSF82199">
    <property type="entry name" value="SET domain"/>
    <property type="match status" value="1"/>
</dbReference>
<evidence type="ECO:0008006" key="3">
    <source>
        <dbReference type="Google" id="ProtNLM"/>
    </source>
</evidence>
<dbReference type="PANTHER" id="PTHR13271:SF151">
    <property type="entry name" value="SET DOMAIN-CONTAINING PROTEIN 4"/>
    <property type="match status" value="1"/>
</dbReference>
<reference evidence="1" key="1">
    <citation type="submission" date="2022-07" db="EMBL/GenBank/DDBJ databases">
        <title>Phylogenomic reconstructions and comparative analyses of Kickxellomycotina fungi.</title>
        <authorList>
            <person name="Reynolds N.K."/>
            <person name="Stajich J.E."/>
            <person name="Barry K."/>
            <person name="Grigoriev I.V."/>
            <person name="Crous P."/>
            <person name="Smith M.E."/>
        </authorList>
    </citation>
    <scope>NUCLEOTIDE SEQUENCE</scope>
    <source>
        <strain evidence="1">NBRC 105413</strain>
    </source>
</reference>
<dbReference type="AlphaFoldDB" id="A0A9W7XLS8"/>
<sequence length="433" mass="47901">MAPKDRERGVFVPLDAIDSIELSDKQIVLNIPKSQMITVKVALESEIVRNCALELERCKVSVSESTLMALFIFTESALGSRSLWKTYLDSLPQLGSGALFFGAKELDLLKATPLAKASEAKQRQLSKQYDCFANALHAWHSKQITDSMLSFERYKWAHFIVLSRAISLASFAATAYSESCAVHEGCDRVLLPVLDMFNHSSSNPSARWLVEHDGSVSVQICSQQAKRAPKINIDGVNYIELCFSYGEKPNTEWLYEYGFVPMDNAHGAWPYLIEPAGSSELVSVKLLWMQELGIAPRIMLQDPGLHGHLSSVSRETMLALCLEALDDTLDSCNADITGPVAIPKFPYFSINGKLLVDDDDKLLAVPRLTKHALDRCISRLEDARSTMLANIEASAAVNASVHNYLASESKLLSRIIAKLKNLIRAGASELYVM</sequence>
<proteinExistence type="predicted"/>